<feature type="transmembrane region" description="Helical" evidence="1">
    <location>
        <begin position="147"/>
        <end position="167"/>
    </location>
</feature>
<feature type="non-terminal residue" evidence="2">
    <location>
        <position position="1"/>
    </location>
</feature>
<dbReference type="EMBL" id="BRYB01006868">
    <property type="protein sequence ID" value="GMI49934.1"/>
    <property type="molecule type" value="Genomic_DNA"/>
</dbReference>
<dbReference type="Proteomes" id="UP001165060">
    <property type="component" value="Unassembled WGS sequence"/>
</dbReference>
<organism evidence="2 3">
    <name type="scientific">Tetraparma gracilis</name>
    <dbReference type="NCBI Taxonomy" id="2962635"/>
    <lineage>
        <taxon>Eukaryota</taxon>
        <taxon>Sar</taxon>
        <taxon>Stramenopiles</taxon>
        <taxon>Ochrophyta</taxon>
        <taxon>Bolidophyceae</taxon>
        <taxon>Parmales</taxon>
        <taxon>Triparmaceae</taxon>
        <taxon>Tetraparma</taxon>
    </lineage>
</organism>
<feature type="non-terminal residue" evidence="2">
    <location>
        <position position="170"/>
    </location>
</feature>
<sequence length="170" mass="18966">CPEPGDADHVSWVAHQIAEDPDWESLHADNLADQECIWNEAGCVCKTIGEVCYSDHGVAYDLFLAVMGISFAYLTVQSFIWTRAAILAFAKADSKKKQKGYSPMDKIMFMSTAACLLRFIWVIAIFNGRRGEDVIGGLAADTVLVKVPQILWMGSYVYLVLVWRKLLSQV</sequence>
<feature type="transmembrane region" description="Helical" evidence="1">
    <location>
        <begin position="62"/>
        <end position="86"/>
    </location>
</feature>
<evidence type="ECO:0000256" key="1">
    <source>
        <dbReference type="SAM" id="Phobius"/>
    </source>
</evidence>
<comment type="caution">
    <text evidence="2">The sequence shown here is derived from an EMBL/GenBank/DDBJ whole genome shotgun (WGS) entry which is preliminary data.</text>
</comment>
<gene>
    <name evidence="2" type="ORF">TeGR_g7780</name>
</gene>
<keyword evidence="1" id="KW-0472">Membrane</keyword>
<accession>A0ABQ6N9X7</accession>
<feature type="transmembrane region" description="Helical" evidence="1">
    <location>
        <begin position="107"/>
        <end position="127"/>
    </location>
</feature>
<evidence type="ECO:0000313" key="2">
    <source>
        <dbReference type="EMBL" id="GMI49934.1"/>
    </source>
</evidence>
<name>A0ABQ6N9X7_9STRA</name>
<reference evidence="2 3" key="1">
    <citation type="journal article" date="2023" name="Commun. Biol.">
        <title>Genome analysis of Parmales, the sister group of diatoms, reveals the evolutionary specialization of diatoms from phago-mixotrophs to photoautotrophs.</title>
        <authorList>
            <person name="Ban H."/>
            <person name="Sato S."/>
            <person name="Yoshikawa S."/>
            <person name="Yamada K."/>
            <person name="Nakamura Y."/>
            <person name="Ichinomiya M."/>
            <person name="Sato N."/>
            <person name="Blanc-Mathieu R."/>
            <person name="Endo H."/>
            <person name="Kuwata A."/>
            <person name="Ogata H."/>
        </authorList>
    </citation>
    <scope>NUCLEOTIDE SEQUENCE [LARGE SCALE GENOMIC DNA]</scope>
</reference>
<keyword evidence="1" id="KW-0812">Transmembrane</keyword>
<keyword evidence="1" id="KW-1133">Transmembrane helix</keyword>
<evidence type="ECO:0000313" key="3">
    <source>
        <dbReference type="Proteomes" id="UP001165060"/>
    </source>
</evidence>
<protein>
    <submittedName>
        <fullName evidence="2">Uncharacterized protein</fullName>
    </submittedName>
</protein>
<keyword evidence="3" id="KW-1185">Reference proteome</keyword>
<proteinExistence type="predicted"/>